<comment type="similarity">
    <text evidence="4">Belongs to the Tevenvirinae sliding-clamp-loader large subunit family.</text>
</comment>
<dbReference type="Pfam" id="PF00004">
    <property type="entry name" value="AAA"/>
    <property type="match status" value="1"/>
</dbReference>
<evidence type="ECO:0000256" key="4">
    <source>
        <dbReference type="HAMAP-Rule" id="MF_04162"/>
    </source>
</evidence>
<dbReference type="GO" id="GO:0003689">
    <property type="term" value="F:DNA clamp loader activity"/>
    <property type="evidence" value="ECO:0007669"/>
    <property type="project" value="UniProtKB-UniRule"/>
</dbReference>
<dbReference type="EC" id="3.6.4.-" evidence="4"/>
<keyword evidence="2 4" id="KW-0547">Nucleotide-binding</keyword>
<comment type="function">
    <text evidence="4">Forms the sliding-clamp-loader together with the small subunit. Functions as an ATPase enzyme. The clamp loader holds the clamp in an open conformation and places it onto the DNA. 4 ATP molecules must bind to the sliding-clamp-loader before the latter can open the sliding clamp. ATP hydrolysis triggers the detachment of the sliding clamp from the sliding-clamp-loader, freeing the sliding clamp to track along DNA.</text>
</comment>
<keyword evidence="4" id="KW-0238">DNA-binding</keyword>
<feature type="domain" description="AAA+ ATPase" evidence="5">
    <location>
        <begin position="37"/>
        <end position="157"/>
    </location>
</feature>
<sequence>MTEHFIWVEKYRPRKIDDCILPESQKEYFKQMVAKGEIQNMLLCGTAGTGKTTVARALCEELQTDYMIINGSEESGIDVLRTKIKQFASTVSFSGNTKVVILDEADYLNPNSTQPALRGFIEEFAGNCRFILTCNFKNRIIPPLHSRCAVIEFKIPNADKPTIAANFFKRVSNILEQESIPFDQKVLAKVVQKHFPDFRRTLNELQRYSQSGSIDEGILVNIGETNMKELVDAIKEKDWKKMRAWVVNNLDNDPVSIFRKIYDTFVPLTNQVPQLVLTIADYQYKSAFVADQEINLVACLTEIMASVELK</sequence>
<keyword evidence="3 4" id="KW-0067">ATP-binding</keyword>
<dbReference type="GO" id="GO:0005524">
    <property type="term" value="F:ATP binding"/>
    <property type="evidence" value="ECO:0007669"/>
    <property type="project" value="UniProtKB-UniRule"/>
</dbReference>
<dbReference type="GO" id="GO:0039693">
    <property type="term" value="P:viral DNA genome replication"/>
    <property type="evidence" value="ECO:0007669"/>
    <property type="project" value="UniProtKB-UniRule"/>
</dbReference>
<dbReference type="InterPro" id="IPR048815">
    <property type="entry name" value="Gp44_lid"/>
</dbReference>
<dbReference type="Gene3D" id="3.40.50.300">
    <property type="entry name" value="P-loop containing nucleotide triphosphate hydrolases"/>
    <property type="match status" value="1"/>
</dbReference>
<feature type="binding site" evidence="4">
    <location>
        <position position="20"/>
    </location>
    <ligand>
        <name>ATP</name>
        <dbReference type="ChEBI" id="CHEBI:30616"/>
    </ligand>
</feature>
<dbReference type="Gene3D" id="1.10.8.60">
    <property type="match status" value="1"/>
</dbReference>
<dbReference type="HAMAP" id="MF_04162">
    <property type="entry name" value="T4_Clamp_Loader_L"/>
    <property type="match status" value="1"/>
</dbReference>
<feature type="binding site" evidence="4">
    <location>
        <position position="199"/>
    </location>
    <ligand>
        <name>ATP</name>
        <dbReference type="ChEBI" id="CHEBI:30616"/>
    </ligand>
</feature>
<dbReference type="CDD" id="cd00009">
    <property type="entry name" value="AAA"/>
    <property type="match status" value="1"/>
</dbReference>
<dbReference type="GO" id="GO:0006281">
    <property type="term" value="P:DNA repair"/>
    <property type="evidence" value="ECO:0007669"/>
    <property type="project" value="TreeGrafter"/>
</dbReference>
<dbReference type="Pfam" id="PF21328">
    <property type="entry name" value="Gp44_lid"/>
    <property type="match status" value="1"/>
</dbReference>
<dbReference type="InterPro" id="IPR003593">
    <property type="entry name" value="AAA+_ATPase"/>
</dbReference>
<accession>A0A6J7X319</accession>
<protein>
    <recommendedName>
        <fullName evidence="4">Sliding-clamp-loader large subunit</fullName>
        <ecNumber evidence="4">3.6.4.-</ecNumber>
    </recommendedName>
    <alternativeName>
        <fullName evidence="4">Clamp loader gp44 subunit</fullName>
    </alternativeName>
</protein>
<feature type="binding site" evidence="4">
    <location>
        <begin position="8"/>
        <end position="11"/>
    </location>
    <ligand>
        <name>ATP</name>
        <dbReference type="ChEBI" id="CHEBI:30616"/>
    </ligand>
</feature>
<dbReference type="SUPFAM" id="SSF52540">
    <property type="entry name" value="P-loop containing nucleoside triphosphate hydrolases"/>
    <property type="match status" value="1"/>
</dbReference>
<dbReference type="PANTHER" id="PTHR11669:SF20">
    <property type="entry name" value="REPLICATION FACTOR C SUBUNIT 4"/>
    <property type="match status" value="1"/>
</dbReference>
<dbReference type="SMART" id="SM00382">
    <property type="entry name" value="AAA"/>
    <property type="match status" value="1"/>
</dbReference>
<dbReference type="GO" id="GO:0003677">
    <property type="term" value="F:DNA binding"/>
    <property type="evidence" value="ECO:0007669"/>
    <property type="project" value="UniProtKB-UniRule"/>
</dbReference>
<keyword evidence="1" id="KW-0235">DNA replication</keyword>
<dbReference type="InterPro" id="IPR027417">
    <property type="entry name" value="P-loop_NTPase"/>
</dbReference>
<feature type="binding site" evidence="4">
    <location>
        <begin position="48"/>
        <end position="53"/>
    </location>
    <ligand>
        <name>ATP</name>
        <dbReference type="ChEBI" id="CHEBI:30616"/>
    </ligand>
</feature>
<dbReference type="PANTHER" id="PTHR11669">
    <property type="entry name" value="REPLICATION FACTOR C / DNA POLYMERASE III GAMMA-TAU SUBUNIT"/>
    <property type="match status" value="1"/>
</dbReference>
<dbReference type="InterPro" id="IPR050238">
    <property type="entry name" value="DNA_Rep/Repair_Clamp_Loader"/>
</dbReference>
<dbReference type="InterPro" id="IPR046388">
    <property type="entry name" value="T4_Clamp_Loader_L"/>
</dbReference>
<evidence type="ECO:0000256" key="3">
    <source>
        <dbReference type="ARBA" id="ARBA00022840"/>
    </source>
</evidence>
<gene>
    <name evidence="6" type="ORF">UFOVP242_22</name>
</gene>
<evidence type="ECO:0000256" key="2">
    <source>
        <dbReference type="ARBA" id="ARBA00022741"/>
    </source>
</evidence>
<keyword evidence="4" id="KW-0378">Hydrolase</keyword>
<dbReference type="GO" id="GO:0016887">
    <property type="term" value="F:ATP hydrolysis activity"/>
    <property type="evidence" value="ECO:0007669"/>
    <property type="project" value="UniProtKB-UniRule"/>
</dbReference>
<keyword evidence="4" id="KW-1194">Viral DNA replication</keyword>
<name>A0A6J7X319_9CAUD</name>
<evidence type="ECO:0000259" key="5">
    <source>
        <dbReference type="SMART" id="SM00382"/>
    </source>
</evidence>
<comment type="subunit">
    <text evidence="4">The sliding-clamp-loader consists of 4 large subunits and 1 small subunit. Interacts with the sliding clamp; this interaction allows the sliding-clamp-loader to open the sliding clamp. Part of the replicase complex that includes the DNA polymerase, the polymerase clamp, the clamp loader complex, the single-stranded DNA binding protein, the primase, the helicase and the helicase assembly factor.</text>
</comment>
<organism evidence="6">
    <name type="scientific">uncultured Caudovirales phage</name>
    <dbReference type="NCBI Taxonomy" id="2100421"/>
    <lineage>
        <taxon>Viruses</taxon>
        <taxon>Duplodnaviria</taxon>
        <taxon>Heunggongvirae</taxon>
        <taxon>Uroviricota</taxon>
        <taxon>Caudoviricetes</taxon>
        <taxon>Peduoviridae</taxon>
        <taxon>Maltschvirus</taxon>
        <taxon>Maltschvirus maltsch</taxon>
    </lineage>
</organism>
<proteinExistence type="inferred from homology"/>
<dbReference type="Gene3D" id="1.20.272.10">
    <property type="match status" value="1"/>
</dbReference>
<evidence type="ECO:0000313" key="6">
    <source>
        <dbReference type="EMBL" id="CAB5221683.1"/>
    </source>
</evidence>
<dbReference type="EMBL" id="LR798294">
    <property type="protein sequence ID" value="CAB5221683.1"/>
    <property type="molecule type" value="Genomic_DNA"/>
</dbReference>
<dbReference type="InterPro" id="IPR003959">
    <property type="entry name" value="ATPase_AAA_core"/>
</dbReference>
<evidence type="ECO:0000256" key="1">
    <source>
        <dbReference type="ARBA" id="ARBA00022705"/>
    </source>
</evidence>
<reference evidence="6" key="1">
    <citation type="submission" date="2020-05" db="EMBL/GenBank/DDBJ databases">
        <authorList>
            <person name="Chiriac C."/>
            <person name="Salcher M."/>
            <person name="Ghai R."/>
            <person name="Kavagutti S V."/>
        </authorList>
    </citation>
    <scope>NUCLEOTIDE SEQUENCE</scope>
</reference>
<dbReference type="GO" id="GO:0006261">
    <property type="term" value="P:DNA-templated DNA replication"/>
    <property type="evidence" value="ECO:0007669"/>
    <property type="project" value="TreeGrafter"/>
</dbReference>